<evidence type="ECO:0000313" key="4">
    <source>
        <dbReference type="Proteomes" id="UP000182360"/>
    </source>
</evidence>
<feature type="region of interest" description="Disordered" evidence="1">
    <location>
        <begin position="40"/>
        <end position="75"/>
    </location>
</feature>
<evidence type="ECO:0000256" key="1">
    <source>
        <dbReference type="SAM" id="MobiDB-lite"/>
    </source>
</evidence>
<protein>
    <submittedName>
        <fullName evidence="3">Uncharacterized protein</fullName>
    </submittedName>
</protein>
<organism evidence="3 4">
    <name type="scientific">Treponema bryantii</name>
    <dbReference type="NCBI Taxonomy" id="163"/>
    <lineage>
        <taxon>Bacteria</taxon>
        <taxon>Pseudomonadati</taxon>
        <taxon>Spirochaetota</taxon>
        <taxon>Spirochaetia</taxon>
        <taxon>Spirochaetales</taxon>
        <taxon>Treponemataceae</taxon>
        <taxon>Treponema</taxon>
    </lineage>
</organism>
<evidence type="ECO:0000313" key="3">
    <source>
        <dbReference type="EMBL" id="SEQ66951.1"/>
    </source>
</evidence>
<dbReference type="Proteomes" id="UP000182360">
    <property type="component" value="Unassembled WGS sequence"/>
</dbReference>
<feature type="compositionally biased region" description="Basic residues" evidence="1">
    <location>
        <begin position="40"/>
        <end position="51"/>
    </location>
</feature>
<dbReference type="STRING" id="163.SAMN04487775_10383"/>
<accession>A0A1H9HX90</accession>
<sequence>MAIKEYLSVILGVLKDFRVIGTVIVMILVIQFAKFVTTYKKKPPKPKNKKGTKAEPAPKKEETKAEGGEASAEEK</sequence>
<proteinExistence type="predicted"/>
<reference evidence="3 4" key="1">
    <citation type="submission" date="2016-10" db="EMBL/GenBank/DDBJ databases">
        <authorList>
            <person name="de Groot N.N."/>
        </authorList>
    </citation>
    <scope>NUCLEOTIDE SEQUENCE [LARGE SCALE GENOMIC DNA]</scope>
    <source>
        <strain evidence="3 4">B25</strain>
    </source>
</reference>
<gene>
    <name evidence="3" type="ORF">SAMN04487977_10820</name>
</gene>
<keyword evidence="2" id="KW-0812">Transmembrane</keyword>
<keyword evidence="4" id="KW-1185">Reference proteome</keyword>
<dbReference type="RefSeq" id="WP_074644596.1">
    <property type="nucleotide sequence ID" value="NZ_FOFU01000008.1"/>
</dbReference>
<dbReference type="EMBL" id="FOFU01000008">
    <property type="protein sequence ID" value="SEQ66951.1"/>
    <property type="molecule type" value="Genomic_DNA"/>
</dbReference>
<dbReference type="AlphaFoldDB" id="A0A1H9HX90"/>
<feature type="compositionally biased region" description="Basic and acidic residues" evidence="1">
    <location>
        <begin position="52"/>
        <end position="75"/>
    </location>
</feature>
<name>A0A1H9HX90_9SPIR</name>
<feature type="transmembrane region" description="Helical" evidence="2">
    <location>
        <begin position="17"/>
        <end position="37"/>
    </location>
</feature>
<dbReference type="OrthoDB" id="9966437at2"/>
<keyword evidence="2" id="KW-0472">Membrane</keyword>
<evidence type="ECO:0000256" key="2">
    <source>
        <dbReference type="SAM" id="Phobius"/>
    </source>
</evidence>
<keyword evidence="2" id="KW-1133">Transmembrane helix</keyword>